<dbReference type="VEuPathDB" id="FungiDB:PPTG_02358"/>
<proteinExistence type="predicted"/>
<feature type="region of interest" description="Disordered" evidence="1">
    <location>
        <begin position="1"/>
        <end position="37"/>
    </location>
</feature>
<gene>
    <name evidence="2" type="ORF">L915_06111</name>
</gene>
<sequence length="141" mass="16140">TPASDTAQTNELDQSRNSGRGWSANANTQVLHREKEKWEQRAREAALECQQLRDRVASLTQENTRYRANESTPWFLKPENAIAERRRIADAVRSYQGNWEEIGDSLVELLNNDILWAAVEKSARRGNRRSARGLEAMLTKS</sequence>
<dbReference type="EMBL" id="KI685597">
    <property type="protein sequence ID" value="ETK90030.1"/>
    <property type="molecule type" value="Genomic_DNA"/>
</dbReference>
<dbReference type="AlphaFoldDB" id="W2H604"/>
<feature type="compositionally biased region" description="Polar residues" evidence="1">
    <location>
        <begin position="1"/>
        <end position="30"/>
    </location>
</feature>
<reference evidence="2" key="1">
    <citation type="submission" date="2013-11" db="EMBL/GenBank/DDBJ databases">
        <title>The Genome Sequence of Phytophthora parasitica CJ02B3.</title>
        <authorList>
            <consortium name="The Broad Institute Genomics Platform"/>
            <person name="Russ C."/>
            <person name="Tyler B."/>
            <person name="Panabieres F."/>
            <person name="Shan W."/>
            <person name="Tripathy S."/>
            <person name="Grunwald N."/>
            <person name="Machado M."/>
            <person name="Johnson C.S."/>
            <person name="Arredondo F."/>
            <person name="Hong C."/>
            <person name="Coffey M."/>
            <person name="Young S.K."/>
            <person name="Zeng Q."/>
            <person name="Gargeya S."/>
            <person name="Fitzgerald M."/>
            <person name="Abouelleil A."/>
            <person name="Alvarado L."/>
            <person name="Chapman S.B."/>
            <person name="Gainer-Dewar J."/>
            <person name="Goldberg J."/>
            <person name="Griggs A."/>
            <person name="Gujja S."/>
            <person name="Hansen M."/>
            <person name="Howarth C."/>
            <person name="Imamovic A."/>
            <person name="Ireland A."/>
            <person name="Larimer J."/>
            <person name="McCowan C."/>
            <person name="Murphy C."/>
            <person name="Pearson M."/>
            <person name="Poon T.W."/>
            <person name="Priest M."/>
            <person name="Roberts A."/>
            <person name="Saif S."/>
            <person name="Shea T."/>
            <person name="Sykes S."/>
            <person name="Wortman J."/>
            <person name="Nusbaum C."/>
            <person name="Birren B."/>
        </authorList>
    </citation>
    <scope>NUCLEOTIDE SEQUENCE [LARGE SCALE GENOMIC DNA]</scope>
    <source>
        <strain evidence="2">CJ02B3</strain>
    </source>
</reference>
<feature type="non-terminal residue" evidence="2">
    <location>
        <position position="1"/>
    </location>
</feature>
<evidence type="ECO:0000313" key="2">
    <source>
        <dbReference type="EMBL" id="ETK90030.1"/>
    </source>
</evidence>
<accession>W2H604</accession>
<protein>
    <submittedName>
        <fullName evidence="2">Uncharacterized protein</fullName>
    </submittedName>
</protein>
<organism evidence="2">
    <name type="scientific">Phytophthora nicotianae</name>
    <name type="common">Potato buckeye rot agent</name>
    <name type="synonym">Phytophthora parasitica</name>
    <dbReference type="NCBI Taxonomy" id="4792"/>
    <lineage>
        <taxon>Eukaryota</taxon>
        <taxon>Sar</taxon>
        <taxon>Stramenopiles</taxon>
        <taxon>Oomycota</taxon>
        <taxon>Peronosporomycetes</taxon>
        <taxon>Peronosporales</taxon>
        <taxon>Peronosporaceae</taxon>
        <taxon>Phytophthora</taxon>
    </lineage>
</organism>
<name>W2H604_PHYNI</name>
<dbReference type="Proteomes" id="UP000053236">
    <property type="component" value="Unassembled WGS sequence"/>
</dbReference>
<evidence type="ECO:0000256" key="1">
    <source>
        <dbReference type="SAM" id="MobiDB-lite"/>
    </source>
</evidence>